<keyword evidence="5" id="KW-0175">Coiled coil</keyword>
<dbReference type="GO" id="GO:0003700">
    <property type="term" value="F:DNA-binding transcription factor activity"/>
    <property type="evidence" value="ECO:0007669"/>
    <property type="project" value="InterPro"/>
</dbReference>
<evidence type="ECO:0000256" key="5">
    <source>
        <dbReference type="SAM" id="Coils"/>
    </source>
</evidence>
<dbReference type="GO" id="GO:0043565">
    <property type="term" value="F:sequence-specific DNA binding"/>
    <property type="evidence" value="ECO:0007669"/>
    <property type="project" value="InterPro"/>
</dbReference>
<dbReference type="PANTHER" id="PTHR10015">
    <property type="entry name" value="HEAT SHOCK TRANSCRIPTION FACTOR"/>
    <property type="match status" value="1"/>
</dbReference>
<organism evidence="7">
    <name type="scientific">Leptocylindrus danicus</name>
    <dbReference type="NCBI Taxonomy" id="163516"/>
    <lineage>
        <taxon>Eukaryota</taxon>
        <taxon>Sar</taxon>
        <taxon>Stramenopiles</taxon>
        <taxon>Ochrophyta</taxon>
        <taxon>Bacillariophyta</taxon>
        <taxon>Coscinodiscophyceae</taxon>
        <taxon>Chaetocerotophycidae</taxon>
        <taxon>Leptocylindrales</taxon>
        <taxon>Leptocylindraceae</taxon>
        <taxon>Leptocylindrus</taxon>
    </lineage>
</organism>
<sequence>MTQIRSVLTPNYTYYSISKPNNKHQTYPMNYCSTRKRIVSESDDVPLQCQSSKRVATTAKVKPTPVFLKKLYHMLEQDDEISNIVSWSPDGISFIIYSIQSFSKKVLPKYFESSLSSFRRQLHYYGFQKVNDDPMLVQEKKSTPQSLIYRHEDNKFCSGRPDLLQQIRRTTRSADPKVEAQKLKQAVRNLEVKVSSLQEQVDELRGKMQVFRQFMGDQRFAEIEDRDSPMAQFEMRPRSLGSFDEINGLGGDPVEDAFVDESICSPYRRLQDDKHIKRNAHFTEQRIRATCSSIVDRIGAALEQDKSSCNGDCN</sequence>
<comment type="similarity">
    <text evidence="4">Belongs to the HSF family.</text>
</comment>
<dbReference type="GO" id="GO:0005634">
    <property type="term" value="C:nucleus"/>
    <property type="evidence" value="ECO:0007669"/>
    <property type="project" value="UniProtKB-SubCell"/>
</dbReference>
<dbReference type="InterPro" id="IPR000232">
    <property type="entry name" value="HSF_DNA-bd"/>
</dbReference>
<dbReference type="AlphaFoldDB" id="A0A7S2PSB1"/>
<name>A0A7S2PSB1_9STRA</name>
<dbReference type="InterPro" id="IPR036388">
    <property type="entry name" value="WH-like_DNA-bd_sf"/>
</dbReference>
<evidence type="ECO:0000256" key="2">
    <source>
        <dbReference type="ARBA" id="ARBA00023125"/>
    </source>
</evidence>
<keyword evidence="3" id="KW-0539">Nucleus</keyword>
<dbReference type="Gene3D" id="1.10.10.10">
    <property type="entry name" value="Winged helix-like DNA-binding domain superfamily/Winged helix DNA-binding domain"/>
    <property type="match status" value="1"/>
</dbReference>
<evidence type="ECO:0000256" key="4">
    <source>
        <dbReference type="RuleBase" id="RU004020"/>
    </source>
</evidence>
<dbReference type="PANTHER" id="PTHR10015:SF206">
    <property type="entry name" value="HSF-TYPE DNA-BINDING DOMAIN-CONTAINING PROTEIN"/>
    <property type="match status" value="1"/>
</dbReference>
<evidence type="ECO:0000259" key="6">
    <source>
        <dbReference type="SMART" id="SM00415"/>
    </source>
</evidence>
<keyword evidence="2" id="KW-0238">DNA-binding</keyword>
<comment type="subcellular location">
    <subcellularLocation>
        <location evidence="1">Nucleus</location>
    </subcellularLocation>
</comment>
<evidence type="ECO:0000256" key="3">
    <source>
        <dbReference type="ARBA" id="ARBA00023242"/>
    </source>
</evidence>
<evidence type="ECO:0000256" key="1">
    <source>
        <dbReference type="ARBA" id="ARBA00004123"/>
    </source>
</evidence>
<feature type="domain" description="HSF-type DNA-binding" evidence="6">
    <location>
        <begin position="63"/>
        <end position="170"/>
    </location>
</feature>
<dbReference type="SUPFAM" id="SSF46785">
    <property type="entry name" value="Winged helix' DNA-binding domain"/>
    <property type="match status" value="1"/>
</dbReference>
<proteinExistence type="inferred from homology"/>
<dbReference type="InterPro" id="IPR036390">
    <property type="entry name" value="WH_DNA-bd_sf"/>
</dbReference>
<evidence type="ECO:0000313" key="7">
    <source>
        <dbReference type="EMBL" id="CAD9614123.1"/>
    </source>
</evidence>
<feature type="coiled-coil region" evidence="5">
    <location>
        <begin position="180"/>
        <end position="207"/>
    </location>
</feature>
<protein>
    <recommendedName>
        <fullName evidence="6">HSF-type DNA-binding domain-containing protein</fullName>
    </recommendedName>
</protein>
<accession>A0A7S2PSB1</accession>
<dbReference type="EMBL" id="HBGY01033488">
    <property type="protein sequence ID" value="CAD9614123.1"/>
    <property type="molecule type" value="Transcribed_RNA"/>
</dbReference>
<gene>
    <name evidence="7" type="ORF">LDAN0321_LOCUS21008</name>
</gene>
<reference evidence="7" key="1">
    <citation type="submission" date="2021-01" db="EMBL/GenBank/DDBJ databases">
        <authorList>
            <person name="Corre E."/>
            <person name="Pelletier E."/>
            <person name="Niang G."/>
            <person name="Scheremetjew M."/>
            <person name="Finn R."/>
            <person name="Kale V."/>
            <person name="Holt S."/>
            <person name="Cochrane G."/>
            <person name="Meng A."/>
            <person name="Brown T."/>
            <person name="Cohen L."/>
        </authorList>
    </citation>
    <scope>NUCLEOTIDE SEQUENCE</scope>
    <source>
        <strain evidence="7">B650</strain>
    </source>
</reference>
<dbReference type="SMART" id="SM00415">
    <property type="entry name" value="HSF"/>
    <property type="match status" value="1"/>
</dbReference>
<dbReference type="Pfam" id="PF00447">
    <property type="entry name" value="HSF_DNA-bind"/>
    <property type="match status" value="1"/>
</dbReference>